<dbReference type="PANTHER" id="PTHR46645">
    <property type="entry name" value="GRAM DOMAIN-CONTAINING PROTEIN 2B-RELATED"/>
    <property type="match status" value="1"/>
</dbReference>
<protein>
    <submittedName>
        <fullName evidence="5">GRAM domain-containing protein 2A-like isoform X1</fullName>
    </submittedName>
</protein>
<dbReference type="InterPro" id="IPR011993">
    <property type="entry name" value="PH-like_dom_sf"/>
</dbReference>
<keyword evidence="2" id="KW-1133">Transmembrane helix</keyword>
<keyword evidence="2" id="KW-0812">Transmembrane</keyword>
<dbReference type="InterPro" id="IPR052633">
    <property type="entry name" value="GRAM_domain_protein_2B"/>
</dbReference>
<keyword evidence="2" id="KW-0472">Membrane</keyword>
<evidence type="ECO:0000313" key="4">
    <source>
        <dbReference type="Proteomes" id="UP001190640"/>
    </source>
</evidence>
<accession>A0AA97JG05</accession>
<dbReference type="Gene3D" id="2.30.29.30">
    <property type="entry name" value="Pleckstrin-homology domain (PH domain)/Phosphotyrosine-binding domain (PTB)"/>
    <property type="match status" value="1"/>
</dbReference>
<feature type="region of interest" description="Disordered" evidence="1">
    <location>
        <begin position="21"/>
        <end position="44"/>
    </location>
</feature>
<feature type="compositionally biased region" description="Basic and acidic residues" evidence="1">
    <location>
        <begin position="34"/>
        <end position="43"/>
    </location>
</feature>
<evidence type="ECO:0000256" key="1">
    <source>
        <dbReference type="SAM" id="MobiDB-lite"/>
    </source>
</evidence>
<feature type="domain" description="GRAM" evidence="3">
    <location>
        <begin position="95"/>
        <end position="162"/>
    </location>
</feature>
<reference evidence="5" key="1">
    <citation type="submission" date="2025-08" db="UniProtKB">
        <authorList>
            <consortium name="RefSeq"/>
        </authorList>
    </citation>
    <scope>IDENTIFICATION</scope>
    <source>
        <tissue evidence="5">Blood</tissue>
    </source>
</reference>
<dbReference type="AlphaFoldDB" id="A0AA97JG05"/>
<evidence type="ECO:0000256" key="2">
    <source>
        <dbReference type="SAM" id="Phobius"/>
    </source>
</evidence>
<feature type="compositionally biased region" description="Acidic residues" evidence="1">
    <location>
        <begin position="240"/>
        <end position="249"/>
    </location>
</feature>
<dbReference type="PANTHER" id="PTHR46645:SF1">
    <property type="entry name" value="GRAM DOMAIN-CONTAINING PROTEIN"/>
    <property type="match status" value="1"/>
</dbReference>
<dbReference type="Pfam" id="PF02893">
    <property type="entry name" value="GRAM"/>
    <property type="match status" value="1"/>
</dbReference>
<proteinExistence type="predicted"/>
<sequence>MVKLGVASGPESLAWASISCMPDPSGKHKKGKKKMWEQKKSQSLEEPIAEGLQNGTNPPLSRSKTCDLSFSKEVEKESGSTQHRNSITNLMKHSVNFHRAFKDLPEEEVLLDTFSCAWQREVPYHGRLYISHDHVCFYCSMLRREVKVIIPIVTISILKKANTALLVPNAISIRTAEGEKFVFGSLRSRETAYQLLRSLCKHLQDGSRNPSPTRTPNNSEHLLKISLTSRQLDHNPAAEDEMLPEESDGGSEPQKLSRTSAEMLAATSRGREPPKKSLKSWWSHLSPFNVVILIYLFLVVVLLLSSGYIGLRIVQLEEQLTSMGAWPELDLQQQYKAS</sequence>
<evidence type="ECO:0000313" key="5">
    <source>
        <dbReference type="RefSeq" id="XP_054836781.1"/>
    </source>
</evidence>
<dbReference type="InterPro" id="IPR004182">
    <property type="entry name" value="GRAM"/>
</dbReference>
<keyword evidence="4" id="KW-1185">Reference proteome</keyword>
<dbReference type="RefSeq" id="XP_054836781.1">
    <property type="nucleotide sequence ID" value="XM_054980806.1"/>
</dbReference>
<name>A0AA97JG05_EUBMA</name>
<dbReference type="SMART" id="SM00568">
    <property type="entry name" value="GRAM"/>
    <property type="match status" value="1"/>
</dbReference>
<feature type="region of interest" description="Disordered" evidence="1">
    <location>
        <begin position="240"/>
        <end position="273"/>
    </location>
</feature>
<dbReference type="GeneID" id="129330668"/>
<dbReference type="Proteomes" id="UP001190640">
    <property type="component" value="Chromosome 5"/>
</dbReference>
<dbReference type="CDD" id="cd13220">
    <property type="entry name" value="PH-GRAM_GRAMDC"/>
    <property type="match status" value="1"/>
</dbReference>
<evidence type="ECO:0000259" key="3">
    <source>
        <dbReference type="SMART" id="SM00568"/>
    </source>
</evidence>
<organism evidence="4 5">
    <name type="scientific">Eublepharis macularius</name>
    <name type="common">Leopard gecko</name>
    <name type="synonym">Cyrtodactylus macularius</name>
    <dbReference type="NCBI Taxonomy" id="481883"/>
    <lineage>
        <taxon>Eukaryota</taxon>
        <taxon>Metazoa</taxon>
        <taxon>Chordata</taxon>
        <taxon>Craniata</taxon>
        <taxon>Vertebrata</taxon>
        <taxon>Euteleostomi</taxon>
        <taxon>Lepidosauria</taxon>
        <taxon>Squamata</taxon>
        <taxon>Bifurcata</taxon>
        <taxon>Gekkota</taxon>
        <taxon>Eublepharidae</taxon>
        <taxon>Eublepharinae</taxon>
        <taxon>Eublepharis</taxon>
    </lineage>
</organism>
<feature type="transmembrane region" description="Helical" evidence="2">
    <location>
        <begin position="281"/>
        <end position="304"/>
    </location>
</feature>
<gene>
    <name evidence="5" type="primary">LOC129330668</name>
</gene>
<dbReference type="KEGG" id="emc:129330668"/>